<dbReference type="Proteomes" id="UP000233837">
    <property type="component" value="Unassembled WGS sequence"/>
</dbReference>
<sequence>MTKEALSFLEWDSVLLSSPWMDTRLLVWMSKEVPPLVELIVGSAPTLPVVSDDQKQSEPVVEPPTEVKSIFEEGSSSGLSFATKNQKKNYLRRLRKKISKAKRVVPFKTLAQVEPEAAEELPIPASSPLLKGSRFYPLASAQGEERAARIAHSPPCLIDYSTKKTHKEKHLQRTRTLRNIIHTCAAQSGQTKEEYVKQLKGVISHRFQKEVLKEEVSEAKNLTPQFVRKNKKYVRQPTTSVLVDGYHWVPRPPSSQTEGIMLTGSERGHHPTGRPLVPPHKPMRLASVIVKPNGVEIQKSMDIKGKRPKSPERRYVPKRTKLESLPPPPRTSKFILQLQRVPANPTPVSVDLMDVQTSTPVVTVDSPTTASLVQDPITTTPVVPVDDPQGPSVIPRLPSQVSRDLTLPDVGAITLHAPASPPEVYVPLPVEDATLLTTSSGIVEEERIDQDLEMEDKLDTKSQPYHNPKLTEIIALLDSEELFDMAEYK</sequence>
<reference evidence="1 2" key="2">
    <citation type="journal article" date="2017" name="Nature">
        <title>The Apostasia genome and the evolution of orchids.</title>
        <authorList>
            <person name="Zhang G.Q."/>
            <person name="Liu K.W."/>
            <person name="Li Z."/>
            <person name="Lohaus R."/>
            <person name="Hsiao Y.Y."/>
            <person name="Niu S.C."/>
            <person name="Wang J.Y."/>
            <person name="Lin Y.C."/>
            <person name="Xu Q."/>
            <person name="Chen L.J."/>
            <person name="Yoshida K."/>
            <person name="Fujiwara S."/>
            <person name="Wang Z.W."/>
            <person name="Zhang Y.Q."/>
            <person name="Mitsuda N."/>
            <person name="Wang M."/>
            <person name="Liu G.H."/>
            <person name="Pecoraro L."/>
            <person name="Huang H.X."/>
            <person name="Xiao X.J."/>
            <person name="Lin M."/>
            <person name="Wu X.Y."/>
            <person name="Wu W.L."/>
            <person name="Chen Y.Y."/>
            <person name="Chang S.B."/>
            <person name="Sakamoto S."/>
            <person name="Ohme-Takagi M."/>
            <person name="Yagi M."/>
            <person name="Zeng S.J."/>
            <person name="Shen C.Y."/>
            <person name="Yeh C.M."/>
            <person name="Luo Y.B."/>
            <person name="Tsai W.C."/>
            <person name="Van de Peer Y."/>
            <person name="Liu Z.J."/>
        </authorList>
    </citation>
    <scope>NUCLEOTIDE SEQUENCE [LARGE SCALE GENOMIC DNA]</scope>
    <source>
        <tissue evidence="1">The whole plant</tissue>
    </source>
</reference>
<organism evidence="1 2">
    <name type="scientific">Dendrobium catenatum</name>
    <dbReference type="NCBI Taxonomy" id="906689"/>
    <lineage>
        <taxon>Eukaryota</taxon>
        <taxon>Viridiplantae</taxon>
        <taxon>Streptophyta</taxon>
        <taxon>Embryophyta</taxon>
        <taxon>Tracheophyta</taxon>
        <taxon>Spermatophyta</taxon>
        <taxon>Magnoliopsida</taxon>
        <taxon>Liliopsida</taxon>
        <taxon>Asparagales</taxon>
        <taxon>Orchidaceae</taxon>
        <taxon>Epidendroideae</taxon>
        <taxon>Malaxideae</taxon>
        <taxon>Dendrobiinae</taxon>
        <taxon>Dendrobium</taxon>
    </lineage>
</organism>
<proteinExistence type="predicted"/>
<accession>A0A2I0W6B1</accession>
<evidence type="ECO:0000313" key="1">
    <source>
        <dbReference type="EMBL" id="PKU71190.1"/>
    </source>
</evidence>
<keyword evidence="2" id="KW-1185">Reference proteome</keyword>
<gene>
    <name evidence="1" type="ORF">MA16_Dca014816</name>
</gene>
<name>A0A2I0W6B1_9ASPA</name>
<protein>
    <submittedName>
        <fullName evidence="1">Uncharacterized protein</fullName>
    </submittedName>
</protein>
<evidence type="ECO:0000313" key="2">
    <source>
        <dbReference type="Proteomes" id="UP000233837"/>
    </source>
</evidence>
<dbReference type="AlphaFoldDB" id="A0A2I0W6B1"/>
<reference evidence="1 2" key="1">
    <citation type="journal article" date="2016" name="Sci. Rep.">
        <title>The Dendrobium catenatum Lindl. genome sequence provides insights into polysaccharide synthase, floral development and adaptive evolution.</title>
        <authorList>
            <person name="Zhang G.Q."/>
            <person name="Xu Q."/>
            <person name="Bian C."/>
            <person name="Tsai W.C."/>
            <person name="Yeh C.M."/>
            <person name="Liu K.W."/>
            <person name="Yoshida K."/>
            <person name="Zhang L.S."/>
            <person name="Chang S.B."/>
            <person name="Chen F."/>
            <person name="Shi Y."/>
            <person name="Su Y.Y."/>
            <person name="Zhang Y.Q."/>
            <person name="Chen L.J."/>
            <person name="Yin Y."/>
            <person name="Lin M."/>
            <person name="Huang H."/>
            <person name="Deng H."/>
            <person name="Wang Z.W."/>
            <person name="Zhu S.L."/>
            <person name="Zhao X."/>
            <person name="Deng C."/>
            <person name="Niu S.C."/>
            <person name="Huang J."/>
            <person name="Wang M."/>
            <person name="Liu G.H."/>
            <person name="Yang H.J."/>
            <person name="Xiao X.J."/>
            <person name="Hsiao Y.Y."/>
            <person name="Wu W.L."/>
            <person name="Chen Y.Y."/>
            <person name="Mitsuda N."/>
            <person name="Ohme-Takagi M."/>
            <person name="Luo Y.B."/>
            <person name="Van de Peer Y."/>
            <person name="Liu Z.J."/>
        </authorList>
    </citation>
    <scope>NUCLEOTIDE SEQUENCE [LARGE SCALE GENOMIC DNA]</scope>
    <source>
        <tissue evidence="1">The whole plant</tissue>
    </source>
</reference>
<dbReference type="EMBL" id="KZ502884">
    <property type="protein sequence ID" value="PKU71190.1"/>
    <property type="molecule type" value="Genomic_DNA"/>
</dbReference>